<keyword evidence="7" id="KW-0472">Membrane</keyword>
<evidence type="ECO:0000256" key="6">
    <source>
        <dbReference type="ARBA" id="ARBA00023201"/>
    </source>
</evidence>
<dbReference type="Proteomes" id="UP000324222">
    <property type="component" value="Unassembled WGS sequence"/>
</dbReference>
<dbReference type="PROSITE" id="PS50283">
    <property type="entry name" value="NA_SOLUT_SYMP_3"/>
    <property type="match status" value="1"/>
</dbReference>
<keyword evidence="5" id="KW-0406">Ion transport</keyword>
<dbReference type="InterPro" id="IPR001734">
    <property type="entry name" value="Na/solute_symporter"/>
</dbReference>
<sequence>MSSPEEAAVATGDLVAARFTVVDYVVFVLMLMASVGIGVYSAIRNRGKESTHNFLLGGGEMSPYPVALSLLGGIFSAISILGEWYVEN</sequence>
<dbReference type="EMBL" id="VSRR010121691">
    <property type="protein sequence ID" value="MPD00159.1"/>
    <property type="molecule type" value="Genomic_DNA"/>
</dbReference>
<dbReference type="GO" id="GO:0006814">
    <property type="term" value="P:sodium ion transport"/>
    <property type="evidence" value="ECO:0007669"/>
    <property type="project" value="UniProtKB-KW"/>
</dbReference>
<evidence type="ECO:0000313" key="9">
    <source>
        <dbReference type="Proteomes" id="UP000324222"/>
    </source>
</evidence>
<keyword evidence="7" id="KW-1133">Transmembrane helix</keyword>
<reference evidence="8 9" key="1">
    <citation type="submission" date="2019-05" db="EMBL/GenBank/DDBJ databases">
        <title>Another draft genome of Portunus trituberculatus and its Hox gene families provides insights of decapod evolution.</title>
        <authorList>
            <person name="Jeong J.-H."/>
            <person name="Song I."/>
            <person name="Kim S."/>
            <person name="Choi T."/>
            <person name="Kim D."/>
            <person name="Ryu S."/>
            <person name="Kim W."/>
        </authorList>
    </citation>
    <scope>NUCLEOTIDE SEQUENCE [LARGE SCALE GENOMIC DNA]</scope>
    <source>
        <tissue evidence="8">Muscle</tissue>
    </source>
</reference>
<proteinExistence type="predicted"/>
<name>A0A5B7K4N3_PORTR</name>
<dbReference type="InterPro" id="IPR051163">
    <property type="entry name" value="Sodium:Solute_Symporter_SSF"/>
</dbReference>
<dbReference type="GO" id="GO:0005886">
    <property type="term" value="C:plasma membrane"/>
    <property type="evidence" value="ECO:0007669"/>
    <property type="project" value="UniProtKB-SubCell"/>
</dbReference>
<keyword evidence="6" id="KW-0739">Sodium transport</keyword>
<gene>
    <name evidence="8" type="primary">slc5a8_2</name>
    <name evidence="8" type="ORF">E2C01_095614</name>
</gene>
<comment type="caution">
    <text evidence="8">The sequence shown here is derived from an EMBL/GenBank/DDBJ whole genome shotgun (WGS) entry which is preliminary data.</text>
</comment>
<dbReference type="AlphaFoldDB" id="A0A5B7K4N3"/>
<dbReference type="PANTHER" id="PTHR42985:SF40">
    <property type="entry name" value="LD47995P-RELATED"/>
    <property type="match status" value="1"/>
</dbReference>
<evidence type="ECO:0000256" key="1">
    <source>
        <dbReference type="ARBA" id="ARBA00004651"/>
    </source>
</evidence>
<dbReference type="PANTHER" id="PTHR42985">
    <property type="entry name" value="SODIUM-COUPLED MONOCARBOXYLATE TRANSPORTER"/>
    <property type="match status" value="1"/>
</dbReference>
<feature type="transmembrane region" description="Helical" evidence="7">
    <location>
        <begin position="24"/>
        <end position="43"/>
    </location>
</feature>
<keyword evidence="3" id="KW-1003">Cell membrane</keyword>
<keyword evidence="4" id="KW-0915">Sodium</keyword>
<evidence type="ECO:0000256" key="7">
    <source>
        <dbReference type="SAM" id="Phobius"/>
    </source>
</evidence>
<evidence type="ECO:0000256" key="4">
    <source>
        <dbReference type="ARBA" id="ARBA00023053"/>
    </source>
</evidence>
<keyword evidence="2" id="KW-0813">Transport</keyword>
<organism evidence="8 9">
    <name type="scientific">Portunus trituberculatus</name>
    <name type="common">Swimming crab</name>
    <name type="synonym">Neptunus trituberculatus</name>
    <dbReference type="NCBI Taxonomy" id="210409"/>
    <lineage>
        <taxon>Eukaryota</taxon>
        <taxon>Metazoa</taxon>
        <taxon>Ecdysozoa</taxon>
        <taxon>Arthropoda</taxon>
        <taxon>Crustacea</taxon>
        <taxon>Multicrustacea</taxon>
        <taxon>Malacostraca</taxon>
        <taxon>Eumalacostraca</taxon>
        <taxon>Eucarida</taxon>
        <taxon>Decapoda</taxon>
        <taxon>Pleocyemata</taxon>
        <taxon>Brachyura</taxon>
        <taxon>Eubrachyura</taxon>
        <taxon>Portunoidea</taxon>
        <taxon>Portunidae</taxon>
        <taxon>Portuninae</taxon>
        <taxon>Portunus</taxon>
    </lineage>
</organism>
<evidence type="ECO:0000313" key="8">
    <source>
        <dbReference type="EMBL" id="MPD00159.1"/>
    </source>
</evidence>
<keyword evidence="7" id="KW-0812">Transmembrane</keyword>
<protein>
    <submittedName>
        <fullName evidence="8">Sodium-coupled monocarboxylate transporter 1</fullName>
    </submittedName>
</protein>
<feature type="transmembrane region" description="Helical" evidence="7">
    <location>
        <begin position="64"/>
        <end position="86"/>
    </location>
</feature>
<evidence type="ECO:0000256" key="5">
    <source>
        <dbReference type="ARBA" id="ARBA00023065"/>
    </source>
</evidence>
<evidence type="ECO:0000256" key="2">
    <source>
        <dbReference type="ARBA" id="ARBA00022448"/>
    </source>
</evidence>
<accession>A0A5B7K4N3</accession>
<comment type="subcellular location">
    <subcellularLocation>
        <location evidence="1">Cell membrane</location>
        <topology evidence="1">Multi-pass membrane protein</topology>
    </subcellularLocation>
</comment>
<dbReference type="GO" id="GO:0015293">
    <property type="term" value="F:symporter activity"/>
    <property type="evidence" value="ECO:0007669"/>
    <property type="project" value="TreeGrafter"/>
</dbReference>
<keyword evidence="9" id="KW-1185">Reference proteome</keyword>
<evidence type="ECO:0000256" key="3">
    <source>
        <dbReference type="ARBA" id="ARBA00022475"/>
    </source>
</evidence>
<dbReference type="OrthoDB" id="6358229at2759"/>